<evidence type="ECO:0000256" key="4">
    <source>
        <dbReference type="ARBA" id="ARBA00022842"/>
    </source>
</evidence>
<dbReference type="SUPFAM" id="SSF56672">
    <property type="entry name" value="DNA/RNA polymerases"/>
    <property type="match status" value="1"/>
</dbReference>
<evidence type="ECO:0000256" key="2">
    <source>
        <dbReference type="ARBA" id="ARBA00022695"/>
    </source>
</evidence>
<accession>A0A3B0XXP5</accession>
<dbReference type="GO" id="GO:0046872">
    <property type="term" value="F:metal ion binding"/>
    <property type="evidence" value="ECO:0007669"/>
    <property type="project" value="UniProtKB-KW"/>
</dbReference>
<dbReference type="InterPro" id="IPR000123">
    <property type="entry name" value="Reverse_transcriptase_msDNA"/>
</dbReference>
<organism evidence="9">
    <name type="scientific">hydrothermal vent metagenome</name>
    <dbReference type="NCBI Taxonomy" id="652676"/>
    <lineage>
        <taxon>unclassified sequences</taxon>
        <taxon>metagenomes</taxon>
        <taxon>ecological metagenomes</taxon>
    </lineage>
</organism>
<sequence length="311" mass="36184">MQIYQFLCKELSVTRPQIKGFLISAPKRYKVYSIPKRTSGRRIIAHPAKYLKKCQRALVKLLEQYLKIHDAAYAYKKNTGIKQNAIQHQKSKYLLKMDFQNFFYSITPNLFFQIMEQMNIDIIEEEKKLLTQVLFWSPGKISGGKLILSVGAPSSPLISNAIMYYFDNEIDEICRKKNITYTRYADDITFSTKIKNNLFDIPDLVRRLLVDNFSGQITINEGKTVFSSKAHNRHVTGVTITNNETLSIGRERKRYISSLIHKFSLNQLPAEDINYLQGLLAFACDIEPEFKNRMIRKYSLKTLNQVMARLR</sequence>
<keyword evidence="3" id="KW-0479">Metal-binding</keyword>
<dbReference type="EC" id="2.7.7.49" evidence="9"/>
<feature type="domain" description="Reverse transcriptase" evidence="8">
    <location>
        <begin position="15"/>
        <end position="240"/>
    </location>
</feature>
<dbReference type="CDD" id="cd03487">
    <property type="entry name" value="RT_Bac_retron_II"/>
    <property type="match status" value="1"/>
</dbReference>
<dbReference type="NCBIfam" id="NF038233">
    <property type="entry name" value="retron_St85_RT"/>
    <property type="match status" value="1"/>
</dbReference>
<evidence type="ECO:0000256" key="5">
    <source>
        <dbReference type="ARBA" id="ARBA00023118"/>
    </source>
</evidence>
<evidence type="ECO:0000256" key="1">
    <source>
        <dbReference type="ARBA" id="ARBA00022679"/>
    </source>
</evidence>
<proteinExistence type="inferred from homology"/>
<reference evidence="9" key="1">
    <citation type="submission" date="2018-06" db="EMBL/GenBank/DDBJ databases">
        <authorList>
            <person name="Zhirakovskaya E."/>
        </authorList>
    </citation>
    <scope>NUCLEOTIDE SEQUENCE</scope>
</reference>
<evidence type="ECO:0000259" key="8">
    <source>
        <dbReference type="PROSITE" id="PS50878"/>
    </source>
</evidence>
<dbReference type="PANTHER" id="PTHR34047:SF7">
    <property type="entry name" value="RNA-DIRECTED DNA POLYMERASE"/>
    <property type="match status" value="1"/>
</dbReference>
<dbReference type="PRINTS" id="PR00866">
    <property type="entry name" value="RNADNAPOLMS"/>
</dbReference>
<dbReference type="AlphaFoldDB" id="A0A3B0XXP5"/>
<name>A0A3B0XXP5_9ZZZZ</name>
<dbReference type="GO" id="GO:0003723">
    <property type="term" value="F:RNA binding"/>
    <property type="evidence" value="ECO:0007669"/>
    <property type="project" value="InterPro"/>
</dbReference>
<dbReference type="InterPro" id="IPR051083">
    <property type="entry name" value="GrpII_Intron_Splice-Mob/Def"/>
</dbReference>
<dbReference type="Pfam" id="PF00078">
    <property type="entry name" value="RVT_1"/>
    <property type="match status" value="1"/>
</dbReference>
<comment type="similarity">
    <text evidence="6">Belongs to the bacterial reverse transcriptase family.</text>
</comment>
<gene>
    <name evidence="9" type="ORF">MNBD_GAMMA10-785</name>
</gene>
<dbReference type="EMBL" id="UOFJ01000303">
    <property type="protein sequence ID" value="VAW68017.1"/>
    <property type="molecule type" value="Genomic_DNA"/>
</dbReference>
<keyword evidence="5" id="KW-0051">Antiviral defense</keyword>
<dbReference type="GO" id="GO:0003964">
    <property type="term" value="F:RNA-directed DNA polymerase activity"/>
    <property type="evidence" value="ECO:0007669"/>
    <property type="project" value="UniProtKB-KW"/>
</dbReference>
<evidence type="ECO:0000313" key="9">
    <source>
        <dbReference type="EMBL" id="VAW68017.1"/>
    </source>
</evidence>
<dbReference type="PROSITE" id="PS50878">
    <property type="entry name" value="RT_POL"/>
    <property type="match status" value="1"/>
</dbReference>
<evidence type="ECO:0000256" key="7">
    <source>
        <dbReference type="ARBA" id="ARBA00048173"/>
    </source>
</evidence>
<dbReference type="GO" id="GO:0051607">
    <property type="term" value="P:defense response to virus"/>
    <property type="evidence" value="ECO:0007669"/>
    <property type="project" value="UniProtKB-KW"/>
</dbReference>
<evidence type="ECO:0000256" key="6">
    <source>
        <dbReference type="ARBA" id="ARBA00034120"/>
    </source>
</evidence>
<keyword evidence="2 9" id="KW-0548">Nucleotidyltransferase</keyword>
<keyword evidence="9" id="KW-0695">RNA-directed DNA polymerase</keyword>
<evidence type="ECO:0000256" key="3">
    <source>
        <dbReference type="ARBA" id="ARBA00022723"/>
    </source>
</evidence>
<dbReference type="InterPro" id="IPR000477">
    <property type="entry name" value="RT_dom"/>
</dbReference>
<comment type="catalytic activity">
    <reaction evidence="7">
        <text>DNA(n) + a 2'-deoxyribonucleoside 5'-triphosphate = DNA(n+1) + diphosphate</text>
        <dbReference type="Rhea" id="RHEA:22508"/>
        <dbReference type="Rhea" id="RHEA-COMP:17339"/>
        <dbReference type="Rhea" id="RHEA-COMP:17340"/>
        <dbReference type="ChEBI" id="CHEBI:33019"/>
        <dbReference type="ChEBI" id="CHEBI:61560"/>
        <dbReference type="ChEBI" id="CHEBI:173112"/>
        <dbReference type="EC" id="2.7.7.49"/>
    </reaction>
</comment>
<dbReference type="InterPro" id="IPR043502">
    <property type="entry name" value="DNA/RNA_pol_sf"/>
</dbReference>
<protein>
    <submittedName>
        <fullName evidence="9">Retron-type RNA-directed DNA polymerase</fullName>
        <ecNumber evidence="9">2.7.7.49</ecNumber>
    </submittedName>
</protein>
<keyword evidence="1 9" id="KW-0808">Transferase</keyword>
<keyword evidence="4" id="KW-0460">Magnesium</keyword>
<dbReference type="PANTHER" id="PTHR34047">
    <property type="entry name" value="NUCLEAR INTRON MATURASE 1, MITOCHONDRIAL-RELATED"/>
    <property type="match status" value="1"/>
</dbReference>